<evidence type="ECO:0000256" key="2">
    <source>
        <dbReference type="ARBA" id="ARBA00022485"/>
    </source>
</evidence>
<feature type="domain" description="4Fe-4S ferredoxin-type" evidence="7">
    <location>
        <begin position="69"/>
        <end position="98"/>
    </location>
</feature>
<comment type="caution">
    <text evidence="8">The sequence shown here is derived from an EMBL/GenBank/DDBJ whole genome shotgun (WGS) entry which is preliminary data.</text>
</comment>
<keyword evidence="5" id="KW-0408">Iron</keyword>
<dbReference type="InterPro" id="IPR011898">
    <property type="entry name" value="PorD_KorD"/>
</dbReference>
<dbReference type="InterPro" id="IPR017896">
    <property type="entry name" value="4Fe4S_Fe-S-bd"/>
</dbReference>
<dbReference type="Proteomes" id="UP000261212">
    <property type="component" value="Unassembled WGS sequence"/>
</dbReference>
<dbReference type="PROSITE" id="PS51379">
    <property type="entry name" value="4FE4S_FER_2"/>
    <property type="match status" value="2"/>
</dbReference>
<keyword evidence="4" id="KW-0677">Repeat</keyword>
<dbReference type="GeneID" id="98000152"/>
<evidence type="ECO:0000256" key="3">
    <source>
        <dbReference type="ARBA" id="ARBA00022723"/>
    </source>
</evidence>
<dbReference type="PROSITE" id="PS00198">
    <property type="entry name" value="4FE4S_FER_1"/>
    <property type="match status" value="1"/>
</dbReference>
<keyword evidence="6" id="KW-0411">Iron-sulfur</keyword>
<keyword evidence="2" id="KW-0004">4Fe-4S</keyword>
<dbReference type="EMBL" id="QUSM01000002">
    <property type="protein sequence ID" value="RGD75614.1"/>
    <property type="molecule type" value="Genomic_DNA"/>
</dbReference>
<keyword evidence="3" id="KW-0479">Metal-binding</keyword>
<protein>
    <submittedName>
        <fullName evidence="8">4Fe-4S dicluster domain-containing protein</fullName>
    </submittedName>
</protein>
<organism evidence="8 9">
    <name type="scientific">Anaerofustis stercorihominis</name>
    <dbReference type="NCBI Taxonomy" id="214853"/>
    <lineage>
        <taxon>Bacteria</taxon>
        <taxon>Bacillati</taxon>
        <taxon>Bacillota</taxon>
        <taxon>Clostridia</taxon>
        <taxon>Eubacteriales</taxon>
        <taxon>Eubacteriaceae</taxon>
        <taxon>Anaerofustis</taxon>
    </lineage>
</organism>
<feature type="domain" description="4Fe-4S ferredoxin-type" evidence="7">
    <location>
        <begin position="39"/>
        <end position="68"/>
    </location>
</feature>
<dbReference type="Pfam" id="PF14697">
    <property type="entry name" value="Fer4_21"/>
    <property type="match status" value="1"/>
</dbReference>
<dbReference type="SUPFAM" id="SSF54862">
    <property type="entry name" value="4Fe-4S ferredoxins"/>
    <property type="match status" value="1"/>
</dbReference>
<evidence type="ECO:0000256" key="1">
    <source>
        <dbReference type="ARBA" id="ARBA00001966"/>
    </source>
</evidence>
<evidence type="ECO:0000313" key="9">
    <source>
        <dbReference type="Proteomes" id="UP000261212"/>
    </source>
</evidence>
<accession>A0A3E3E218</accession>
<dbReference type="NCBIfam" id="TIGR02179">
    <property type="entry name" value="PorD_KorD"/>
    <property type="match status" value="1"/>
</dbReference>
<evidence type="ECO:0000259" key="7">
    <source>
        <dbReference type="PROSITE" id="PS51379"/>
    </source>
</evidence>
<proteinExistence type="predicted"/>
<dbReference type="GO" id="GO:0046872">
    <property type="term" value="F:metal ion binding"/>
    <property type="evidence" value="ECO:0007669"/>
    <property type="project" value="UniProtKB-KW"/>
</dbReference>
<dbReference type="Gene3D" id="3.30.70.20">
    <property type="match status" value="1"/>
</dbReference>
<evidence type="ECO:0000256" key="6">
    <source>
        <dbReference type="ARBA" id="ARBA00023014"/>
    </source>
</evidence>
<evidence type="ECO:0000313" key="8">
    <source>
        <dbReference type="EMBL" id="RGD75614.1"/>
    </source>
</evidence>
<dbReference type="GO" id="GO:0016625">
    <property type="term" value="F:oxidoreductase activity, acting on the aldehyde or oxo group of donors, iron-sulfur protein as acceptor"/>
    <property type="evidence" value="ECO:0007669"/>
    <property type="project" value="InterPro"/>
</dbReference>
<reference evidence="8 9" key="1">
    <citation type="submission" date="2018-08" db="EMBL/GenBank/DDBJ databases">
        <title>A genome reference for cultivated species of the human gut microbiota.</title>
        <authorList>
            <person name="Zou Y."/>
            <person name="Xue W."/>
            <person name="Luo G."/>
        </authorList>
    </citation>
    <scope>NUCLEOTIDE SEQUENCE [LARGE SCALE GENOMIC DNA]</scope>
    <source>
        <strain evidence="8 9">AM25-6</strain>
    </source>
</reference>
<evidence type="ECO:0000256" key="5">
    <source>
        <dbReference type="ARBA" id="ARBA00023004"/>
    </source>
</evidence>
<gene>
    <name evidence="8" type="ORF">DW687_04625</name>
</gene>
<evidence type="ECO:0000256" key="4">
    <source>
        <dbReference type="ARBA" id="ARBA00022737"/>
    </source>
</evidence>
<sequence length="99" mass="10773">MSDIKKLSGKPAWHELTTGMTINKGGTSKLFNTGEWSSEKPTVIEEECRQCLLCSQACPDSAIPVTKNERVKVDTNHCKGCGICVKICPFGAIKMKGVK</sequence>
<comment type="cofactor">
    <cofactor evidence="1">
        <name>[4Fe-4S] cluster</name>
        <dbReference type="ChEBI" id="CHEBI:49883"/>
    </cofactor>
</comment>
<dbReference type="PANTHER" id="PTHR43724">
    <property type="entry name" value="PYRUVATE SYNTHASE SUBUNIT PORD"/>
    <property type="match status" value="1"/>
</dbReference>
<dbReference type="InterPro" id="IPR017900">
    <property type="entry name" value="4Fe4S_Fe_S_CS"/>
</dbReference>
<name>A0A3E3E218_9FIRM</name>
<dbReference type="GO" id="GO:0051539">
    <property type="term" value="F:4 iron, 4 sulfur cluster binding"/>
    <property type="evidence" value="ECO:0007669"/>
    <property type="project" value="UniProtKB-KW"/>
</dbReference>
<dbReference type="AlphaFoldDB" id="A0A3E3E218"/>
<dbReference type="PANTHER" id="PTHR43724:SF1">
    <property type="entry name" value="PYRUVATE SYNTHASE SUBUNIT PORD"/>
    <property type="match status" value="1"/>
</dbReference>
<dbReference type="RefSeq" id="WP_007049801.1">
    <property type="nucleotide sequence ID" value="NZ_CABKNJ010000002.1"/>
</dbReference>